<proteinExistence type="predicted"/>
<accession>A0A853P6Z0</accession>
<dbReference type="KEGG" id="sage:EN72_06845"/>
<protein>
    <recommendedName>
        <fullName evidence="3">Lmo0472</fullName>
    </recommendedName>
</protein>
<gene>
    <name evidence="1" type="ORF">AX245_00615</name>
</gene>
<dbReference type="RefSeq" id="WP_000248011.1">
    <property type="nucleotide sequence ID" value="NZ_CP007631.1"/>
</dbReference>
<reference evidence="1 2" key="1">
    <citation type="journal article" date="2016" name="Sci. Rep.">
        <title>Serotype IV Streptococcus agalactiae ST-452 has arisen from large genomic recombination events between CC23 and the hypervirulent CC17 lineages.</title>
        <authorList>
            <person name="Campisi E."/>
            <person name="Rinaudo C.D."/>
            <person name="Donati C."/>
            <person name="Barucco M."/>
            <person name="Torricelli G."/>
            <person name="Edwards M.S."/>
            <person name="Baker C.J."/>
            <person name="Margarit I."/>
            <person name="Rosini R."/>
        </authorList>
    </citation>
    <scope>NUCLEOTIDE SEQUENCE [LARGE SCALE GENOMIC DNA]</scope>
    <source>
        <strain evidence="1 2">CZ-PW-140</strain>
    </source>
</reference>
<organism evidence="1 2">
    <name type="scientific">Streptococcus agalactiae</name>
    <dbReference type="NCBI Taxonomy" id="1311"/>
    <lineage>
        <taxon>Bacteria</taxon>
        <taxon>Bacillati</taxon>
        <taxon>Bacillota</taxon>
        <taxon>Bacilli</taxon>
        <taxon>Lactobacillales</taxon>
        <taxon>Streptococcaceae</taxon>
        <taxon>Streptococcus</taxon>
    </lineage>
</organism>
<sequence length="411" mass="48571">MVNQLIILENGFDRASDLKSGYMDFFNFRFKDSDSTSSFWYYILRSCYNKKWSSDLWSDIEKLISVHLKNIITLYNNETILSGKDIESIYIETLSTDYSRNDYSTSEELTQKALHNFLWNHNGIPIVPELDNLLLLIQKDLKIVEDEFCFYLTNQIEIQEQSKDDYFKDITNLGNNYLLKSRIIFELLYKSNISSAFTCNSFVALHDFHNENCFNSYEGFLSYIYDLESNNEFNVETSILNFNYTLPRIDKLQRNIHGTLNDKNIIFGIDYDSLIDIQKDKNVTLPVEFTKSYRILQNGNIFQYPIPSELTFIKFYGHGLGEADYSYFQSIFDSINLYSSDTVLIFYWSCYNENIREQIKSQQVHAVHKLIEKYGDTFNNKNHGRNLFTKLQLENRLIIQEILYNDILNPY</sequence>
<dbReference type="Proteomes" id="UP000093122">
    <property type="component" value="Unassembled WGS sequence"/>
</dbReference>
<evidence type="ECO:0000313" key="2">
    <source>
        <dbReference type="Proteomes" id="UP000093122"/>
    </source>
</evidence>
<dbReference type="EMBL" id="MAWT01000013">
    <property type="protein sequence ID" value="OCM71745.1"/>
    <property type="molecule type" value="Genomic_DNA"/>
</dbReference>
<comment type="caution">
    <text evidence="1">The sequence shown here is derived from an EMBL/GenBank/DDBJ whole genome shotgun (WGS) entry which is preliminary data.</text>
</comment>
<name>A0A853P6Z0_STRAG</name>
<evidence type="ECO:0008006" key="3">
    <source>
        <dbReference type="Google" id="ProtNLM"/>
    </source>
</evidence>
<evidence type="ECO:0000313" key="1">
    <source>
        <dbReference type="EMBL" id="OCM71745.1"/>
    </source>
</evidence>
<dbReference type="AlphaFoldDB" id="A0A853P6Z0"/>